<sequence length="370" mass="42666">MEPNFVTIAIHTPERAQVLKTLLEQDGIEVQLHPVNESTTEITPGVRVRIPENELSHALLIVEEMEYAQHQGENILNKKNQKEILIPVDFSDYSIRTCDLGVKMAASMKARVVLLHSYYSMNFSMMQLTETLSYDIYENETIKELVRKAEEDMHNLFNLLKRKMTQGELPKVPITTEIREGIPEDVILTYAKEHDPILIIMGTRGKDQKESDLIGSVTAEIIDRSRHPVLAVPENVPLAAFEEELNVAFVNSIDEKDLLAFEKMMQLLTTFKKKIFFTQILPRKENPGNEKLIARLHDYIKHHYPLFKTEYGTIKEADLLAELESYIHEQRIGLMVINSHKRNIFTHLFNPSIAHKMIFHSDTPLLVFHS</sequence>
<comment type="caution">
    <text evidence="3">The sequence shown here is derived from an EMBL/GenBank/DDBJ whole genome shotgun (WGS) entry which is preliminary data.</text>
</comment>
<dbReference type="RefSeq" id="WP_183413307.1">
    <property type="nucleotide sequence ID" value="NZ_JACHYB010000001.1"/>
</dbReference>
<dbReference type="EMBL" id="JACHYB010000001">
    <property type="protein sequence ID" value="MBB3187550.1"/>
    <property type="molecule type" value="Genomic_DNA"/>
</dbReference>
<dbReference type="InterPro" id="IPR006015">
    <property type="entry name" value="Universal_stress_UspA"/>
</dbReference>
<dbReference type="PRINTS" id="PR01438">
    <property type="entry name" value="UNVRSLSTRESS"/>
</dbReference>
<proteinExistence type="inferred from homology"/>
<evidence type="ECO:0000313" key="4">
    <source>
        <dbReference type="Proteomes" id="UP000544222"/>
    </source>
</evidence>
<evidence type="ECO:0000313" key="3">
    <source>
        <dbReference type="EMBL" id="MBB3187550.1"/>
    </source>
</evidence>
<gene>
    <name evidence="3" type="ORF">FHX64_001713</name>
</gene>
<dbReference type="Proteomes" id="UP000544222">
    <property type="component" value="Unassembled WGS sequence"/>
</dbReference>
<organism evidence="3 4">
    <name type="scientific">Microbacter margulisiae</name>
    <dbReference type="NCBI Taxonomy" id="1350067"/>
    <lineage>
        <taxon>Bacteria</taxon>
        <taxon>Pseudomonadati</taxon>
        <taxon>Bacteroidota</taxon>
        <taxon>Bacteroidia</taxon>
        <taxon>Bacteroidales</taxon>
        <taxon>Porphyromonadaceae</taxon>
        <taxon>Microbacter</taxon>
    </lineage>
</organism>
<comment type="similarity">
    <text evidence="1">Belongs to the universal stress protein A family.</text>
</comment>
<dbReference type="InterPro" id="IPR006016">
    <property type="entry name" value="UspA"/>
</dbReference>
<evidence type="ECO:0000259" key="2">
    <source>
        <dbReference type="Pfam" id="PF00582"/>
    </source>
</evidence>
<dbReference type="SUPFAM" id="SSF52402">
    <property type="entry name" value="Adenine nucleotide alpha hydrolases-like"/>
    <property type="match status" value="2"/>
</dbReference>
<reference evidence="3 4" key="1">
    <citation type="submission" date="2020-08" db="EMBL/GenBank/DDBJ databases">
        <title>Genomic Encyclopedia of Type Strains, Phase IV (KMG-IV): sequencing the most valuable type-strain genomes for metagenomic binning, comparative biology and taxonomic classification.</title>
        <authorList>
            <person name="Goeker M."/>
        </authorList>
    </citation>
    <scope>NUCLEOTIDE SEQUENCE [LARGE SCALE GENOMIC DNA]</scope>
    <source>
        <strain evidence="3 4">DSM 27471</strain>
    </source>
</reference>
<dbReference type="CDD" id="cd00293">
    <property type="entry name" value="USP-like"/>
    <property type="match status" value="1"/>
</dbReference>
<dbReference type="Pfam" id="PF00582">
    <property type="entry name" value="Usp"/>
    <property type="match status" value="1"/>
</dbReference>
<accession>A0A7W5H2A2</accession>
<name>A0A7W5H2A2_9PORP</name>
<feature type="domain" description="UspA" evidence="2">
    <location>
        <begin position="82"/>
        <end position="233"/>
    </location>
</feature>
<dbReference type="PANTHER" id="PTHR46268">
    <property type="entry name" value="STRESS RESPONSE PROTEIN NHAX"/>
    <property type="match status" value="1"/>
</dbReference>
<protein>
    <submittedName>
        <fullName evidence="3">Nucleotide-binding universal stress UspA family protein</fullName>
    </submittedName>
</protein>
<dbReference type="AlphaFoldDB" id="A0A7W5H2A2"/>
<keyword evidence="4" id="KW-1185">Reference proteome</keyword>
<dbReference type="PANTHER" id="PTHR46268:SF6">
    <property type="entry name" value="UNIVERSAL STRESS PROTEIN UP12"/>
    <property type="match status" value="1"/>
</dbReference>
<dbReference type="Gene3D" id="3.40.50.12370">
    <property type="match status" value="1"/>
</dbReference>
<evidence type="ECO:0000256" key="1">
    <source>
        <dbReference type="ARBA" id="ARBA00008791"/>
    </source>
</evidence>